<gene>
    <name evidence="1" type="ORF">SAMN05216382_1229</name>
</gene>
<keyword evidence="2" id="KW-1185">Reference proteome</keyword>
<name>A0A1H7LFC0_9SPHN</name>
<dbReference type="Gene3D" id="3.40.30.10">
    <property type="entry name" value="Glutaredoxin"/>
    <property type="match status" value="1"/>
</dbReference>
<proteinExistence type="predicted"/>
<accession>A0A1H7LFC0</accession>
<evidence type="ECO:0000313" key="1">
    <source>
        <dbReference type="EMBL" id="SEK97681.1"/>
    </source>
</evidence>
<evidence type="ECO:0008006" key="3">
    <source>
        <dbReference type="Google" id="ProtNLM"/>
    </source>
</evidence>
<protein>
    <recommendedName>
        <fullName evidence="3">Thioredoxin domain-containing protein</fullName>
    </recommendedName>
</protein>
<dbReference type="EMBL" id="FNZZ01000002">
    <property type="protein sequence ID" value="SEK97681.1"/>
    <property type="molecule type" value="Genomic_DNA"/>
</dbReference>
<dbReference type="InterPro" id="IPR036249">
    <property type="entry name" value="Thioredoxin-like_sf"/>
</dbReference>
<sequence length="143" mass="15219">MLAAALTWTMSVATGEPPASRPVRDDPRLPPRSVIVLVASWCAPCRGELLRLDTIAPVIGGRALRVLAIDDSAATARMLRVIDPARVWRPDTRVDHVRALLLARTAGLPFSVVSDGRGVVCAQENGGLDAHRAAALVQRCATP</sequence>
<reference evidence="2" key="1">
    <citation type="submission" date="2016-10" db="EMBL/GenBank/DDBJ databases">
        <authorList>
            <person name="Varghese N."/>
            <person name="Submissions S."/>
        </authorList>
    </citation>
    <scope>NUCLEOTIDE SEQUENCE [LARGE SCALE GENOMIC DNA]</scope>
    <source>
        <strain evidence="2">JS21-1</strain>
    </source>
</reference>
<dbReference type="SUPFAM" id="SSF52833">
    <property type="entry name" value="Thioredoxin-like"/>
    <property type="match status" value="1"/>
</dbReference>
<evidence type="ECO:0000313" key="2">
    <source>
        <dbReference type="Proteomes" id="UP000199214"/>
    </source>
</evidence>
<organism evidence="1 2">
    <name type="scientific">Sphingomonas palmae</name>
    <dbReference type="NCBI Taxonomy" id="1855283"/>
    <lineage>
        <taxon>Bacteria</taxon>
        <taxon>Pseudomonadati</taxon>
        <taxon>Pseudomonadota</taxon>
        <taxon>Alphaproteobacteria</taxon>
        <taxon>Sphingomonadales</taxon>
        <taxon>Sphingomonadaceae</taxon>
        <taxon>Sphingomonas</taxon>
    </lineage>
</organism>
<dbReference type="Proteomes" id="UP000199214">
    <property type="component" value="Unassembled WGS sequence"/>
</dbReference>
<dbReference type="STRING" id="1855283.SAMN05216382_1229"/>
<dbReference type="AlphaFoldDB" id="A0A1H7LFC0"/>